<dbReference type="RefSeq" id="WP_378543686.1">
    <property type="nucleotide sequence ID" value="NZ_JBHSBA010000001.1"/>
</dbReference>
<feature type="region of interest" description="Disordered" evidence="1">
    <location>
        <begin position="1"/>
        <end position="23"/>
    </location>
</feature>
<gene>
    <name evidence="2" type="ORF">ACFOW8_00615</name>
</gene>
<keyword evidence="3" id="KW-1185">Reference proteome</keyword>
<organism evidence="2 3">
    <name type="scientific">Nocardia rhizosphaerae</name>
    <dbReference type="NCBI Taxonomy" id="1691571"/>
    <lineage>
        <taxon>Bacteria</taxon>
        <taxon>Bacillati</taxon>
        <taxon>Actinomycetota</taxon>
        <taxon>Actinomycetes</taxon>
        <taxon>Mycobacteriales</taxon>
        <taxon>Nocardiaceae</taxon>
        <taxon>Nocardia</taxon>
    </lineage>
</organism>
<dbReference type="EMBL" id="JBHSBA010000001">
    <property type="protein sequence ID" value="MFC4123421.1"/>
    <property type="molecule type" value="Genomic_DNA"/>
</dbReference>
<comment type="caution">
    <text evidence="2">The sequence shown here is derived from an EMBL/GenBank/DDBJ whole genome shotgun (WGS) entry which is preliminary data.</text>
</comment>
<accession>A0ABV8KY69</accession>
<feature type="region of interest" description="Disordered" evidence="1">
    <location>
        <begin position="51"/>
        <end position="74"/>
    </location>
</feature>
<protein>
    <submittedName>
        <fullName evidence="2">Uncharacterized protein</fullName>
    </submittedName>
</protein>
<proteinExistence type="predicted"/>
<reference evidence="3" key="1">
    <citation type="journal article" date="2019" name="Int. J. Syst. Evol. Microbiol.">
        <title>The Global Catalogue of Microorganisms (GCM) 10K type strain sequencing project: providing services to taxonomists for standard genome sequencing and annotation.</title>
        <authorList>
            <consortium name="The Broad Institute Genomics Platform"/>
            <consortium name="The Broad Institute Genome Sequencing Center for Infectious Disease"/>
            <person name="Wu L."/>
            <person name="Ma J."/>
        </authorList>
    </citation>
    <scope>NUCLEOTIDE SEQUENCE [LARGE SCALE GENOMIC DNA]</scope>
    <source>
        <strain evidence="3">CGMCC 4.7204</strain>
    </source>
</reference>
<evidence type="ECO:0000313" key="3">
    <source>
        <dbReference type="Proteomes" id="UP001595767"/>
    </source>
</evidence>
<name>A0ABV8KY69_9NOCA</name>
<sequence>MPEQTCDPTPAGGRRARHTAPGSGLALCGLGIRPRRPGLFSRAAGVCAEQVRLPPDSGAEPGNGTEPHRPEGHD</sequence>
<evidence type="ECO:0000256" key="1">
    <source>
        <dbReference type="SAM" id="MobiDB-lite"/>
    </source>
</evidence>
<evidence type="ECO:0000313" key="2">
    <source>
        <dbReference type="EMBL" id="MFC4123421.1"/>
    </source>
</evidence>
<dbReference type="Proteomes" id="UP001595767">
    <property type="component" value="Unassembled WGS sequence"/>
</dbReference>